<dbReference type="PANTHER" id="PTHR43072:SF60">
    <property type="entry name" value="L-2,4-DIAMINOBUTYRIC ACID ACETYLTRANSFERASE"/>
    <property type="match status" value="1"/>
</dbReference>
<dbReference type="SUPFAM" id="SSF55729">
    <property type="entry name" value="Acyl-CoA N-acyltransferases (Nat)"/>
    <property type="match status" value="1"/>
</dbReference>
<gene>
    <name evidence="2" type="ORF">HDF16_003678</name>
</gene>
<dbReference type="InterPro" id="IPR016181">
    <property type="entry name" value="Acyl_CoA_acyltransferase"/>
</dbReference>
<evidence type="ECO:0000259" key="1">
    <source>
        <dbReference type="PROSITE" id="PS51186"/>
    </source>
</evidence>
<organism evidence="2 3">
    <name type="scientific">Granulicella aggregans</name>
    <dbReference type="NCBI Taxonomy" id="474949"/>
    <lineage>
        <taxon>Bacteria</taxon>
        <taxon>Pseudomonadati</taxon>
        <taxon>Acidobacteriota</taxon>
        <taxon>Terriglobia</taxon>
        <taxon>Terriglobales</taxon>
        <taxon>Acidobacteriaceae</taxon>
        <taxon>Granulicella</taxon>
    </lineage>
</organism>
<dbReference type="GO" id="GO:0016747">
    <property type="term" value="F:acyltransferase activity, transferring groups other than amino-acyl groups"/>
    <property type="evidence" value="ECO:0007669"/>
    <property type="project" value="InterPro"/>
</dbReference>
<protein>
    <submittedName>
        <fullName evidence="2">RimJ/RimL family protein N-acetyltransferase</fullName>
    </submittedName>
</protein>
<dbReference type="Gene3D" id="3.40.630.30">
    <property type="match status" value="1"/>
</dbReference>
<dbReference type="AlphaFoldDB" id="A0A7W8E673"/>
<dbReference type="PANTHER" id="PTHR43072">
    <property type="entry name" value="N-ACETYLTRANSFERASE"/>
    <property type="match status" value="1"/>
</dbReference>
<dbReference type="PROSITE" id="PS51186">
    <property type="entry name" value="GNAT"/>
    <property type="match status" value="1"/>
</dbReference>
<evidence type="ECO:0000313" key="3">
    <source>
        <dbReference type="Proteomes" id="UP000540989"/>
    </source>
</evidence>
<dbReference type="Proteomes" id="UP000540989">
    <property type="component" value="Unassembled WGS sequence"/>
</dbReference>
<keyword evidence="3" id="KW-1185">Reference proteome</keyword>
<dbReference type="Pfam" id="PF00583">
    <property type="entry name" value="Acetyltransf_1"/>
    <property type="match status" value="1"/>
</dbReference>
<sequence>MLKEDAAAYWALRLEAIEREPRSFGPTPEEHRQVTIDEIVAFLFGQDTFVMGAFDGEAMIGFARFEREHGSKERHKGHVRGVYVAASHRGRGAAKAIIGALIDEVKTDPSIEQLMLAVGVFNTGARKVYLGLGFVPFGLEPRALRAGDEYVDEEHMILFLH</sequence>
<accession>A0A7W8E673</accession>
<dbReference type="EMBL" id="JACHIP010000005">
    <property type="protein sequence ID" value="MBB5058955.1"/>
    <property type="molecule type" value="Genomic_DNA"/>
</dbReference>
<dbReference type="CDD" id="cd04301">
    <property type="entry name" value="NAT_SF"/>
    <property type="match status" value="1"/>
</dbReference>
<dbReference type="InterPro" id="IPR000182">
    <property type="entry name" value="GNAT_dom"/>
</dbReference>
<keyword evidence="2" id="KW-0808">Transferase</keyword>
<proteinExistence type="predicted"/>
<name>A0A7W8E673_9BACT</name>
<comment type="caution">
    <text evidence="2">The sequence shown here is derived from an EMBL/GenBank/DDBJ whole genome shotgun (WGS) entry which is preliminary data.</text>
</comment>
<reference evidence="2 3" key="1">
    <citation type="submission" date="2020-08" db="EMBL/GenBank/DDBJ databases">
        <title>Genomic Encyclopedia of Type Strains, Phase IV (KMG-V): Genome sequencing to study the core and pangenomes of soil and plant-associated prokaryotes.</title>
        <authorList>
            <person name="Whitman W."/>
        </authorList>
    </citation>
    <scope>NUCLEOTIDE SEQUENCE [LARGE SCALE GENOMIC DNA]</scope>
    <source>
        <strain evidence="2 3">M8UP14</strain>
    </source>
</reference>
<feature type="domain" description="N-acetyltransferase" evidence="1">
    <location>
        <begin position="1"/>
        <end position="161"/>
    </location>
</feature>
<evidence type="ECO:0000313" key="2">
    <source>
        <dbReference type="EMBL" id="MBB5058955.1"/>
    </source>
</evidence>